<keyword evidence="9" id="KW-1185">Reference proteome</keyword>
<accession>A0A161HJP7</accession>
<protein>
    <recommendedName>
        <fullName evidence="6">Small-conductance mechanosensitive channel</fullName>
    </recommendedName>
</protein>
<evidence type="ECO:0000259" key="7">
    <source>
        <dbReference type="Pfam" id="PF00924"/>
    </source>
</evidence>
<dbReference type="Proteomes" id="UP000076830">
    <property type="component" value="Chromosome"/>
</dbReference>
<evidence type="ECO:0000256" key="4">
    <source>
        <dbReference type="ARBA" id="ARBA00022989"/>
    </source>
</evidence>
<dbReference type="EMBL" id="CP015249">
    <property type="protein sequence ID" value="ANB17336.1"/>
    <property type="molecule type" value="Genomic_DNA"/>
</dbReference>
<comment type="subunit">
    <text evidence="6">Homoheptamer.</text>
</comment>
<dbReference type="InterPro" id="IPR006685">
    <property type="entry name" value="MscS_channel_2nd"/>
</dbReference>
<dbReference type="PANTHER" id="PTHR30221">
    <property type="entry name" value="SMALL-CONDUCTANCE MECHANOSENSITIVE CHANNEL"/>
    <property type="match status" value="1"/>
</dbReference>
<dbReference type="Pfam" id="PF00924">
    <property type="entry name" value="MS_channel_2nd"/>
    <property type="match status" value="1"/>
</dbReference>
<gene>
    <name evidence="8" type="ORF">I596_1306</name>
</gene>
<dbReference type="InterPro" id="IPR023408">
    <property type="entry name" value="MscS_beta-dom_sf"/>
</dbReference>
<keyword evidence="3 6" id="KW-0812">Transmembrane</keyword>
<dbReference type="AlphaFoldDB" id="A0A161HJP7"/>
<dbReference type="GO" id="GO:0008381">
    <property type="term" value="F:mechanosensitive monoatomic ion channel activity"/>
    <property type="evidence" value="ECO:0007669"/>
    <property type="project" value="InterPro"/>
</dbReference>
<dbReference type="PATRIC" id="fig|1300342.3.peg.1273"/>
<dbReference type="InterPro" id="IPR045275">
    <property type="entry name" value="MscS_archaea/bacteria_type"/>
</dbReference>
<feature type="domain" description="Mechanosensitive ion channel MscS" evidence="7">
    <location>
        <begin position="105"/>
        <end position="177"/>
    </location>
</feature>
<name>A0A161HJP7_9GAMM</name>
<evidence type="ECO:0000313" key="9">
    <source>
        <dbReference type="Proteomes" id="UP000076830"/>
    </source>
</evidence>
<keyword evidence="6" id="KW-1003">Cell membrane</keyword>
<dbReference type="OrthoDB" id="8685113at2"/>
<dbReference type="InterPro" id="IPR010920">
    <property type="entry name" value="LSM_dom_sf"/>
</dbReference>
<comment type="similarity">
    <text evidence="2 6">Belongs to the MscS (TC 1.A.23) family.</text>
</comment>
<dbReference type="KEGG" id="dko:I596_1306"/>
<organism evidence="8 9">
    <name type="scientific">Dokdonella koreensis DS-123</name>
    <dbReference type="NCBI Taxonomy" id="1300342"/>
    <lineage>
        <taxon>Bacteria</taxon>
        <taxon>Pseudomonadati</taxon>
        <taxon>Pseudomonadota</taxon>
        <taxon>Gammaproteobacteria</taxon>
        <taxon>Lysobacterales</taxon>
        <taxon>Rhodanobacteraceae</taxon>
        <taxon>Dokdonella</taxon>
    </lineage>
</organism>
<evidence type="ECO:0000313" key="8">
    <source>
        <dbReference type="EMBL" id="ANB17336.1"/>
    </source>
</evidence>
<evidence type="ECO:0000256" key="2">
    <source>
        <dbReference type="ARBA" id="ARBA00008017"/>
    </source>
</evidence>
<keyword evidence="6" id="KW-0407">Ion channel</keyword>
<dbReference type="SUPFAM" id="SSF50182">
    <property type="entry name" value="Sm-like ribonucleoproteins"/>
    <property type="match status" value="1"/>
</dbReference>
<dbReference type="Gene3D" id="1.10.287.1260">
    <property type="match status" value="1"/>
</dbReference>
<dbReference type="PANTHER" id="PTHR30221:SF8">
    <property type="entry name" value="SMALL-CONDUCTANCE MECHANOSENSITIVE CHANNEL"/>
    <property type="match status" value="1"/>
</dbReference>
<dbReference type="SUPFAM" id="SSF82861">
    <property type="entry name" value="Mechanosensitive channel protein MscS (YggB), transmembrane region"/>
    <property type="match status" value="1"/>
</dbReference>
<keyword evidence="6" id="KW-0997">Cell inner membrane</keyword>
<keyword evidence="6" id="KW-0813">Transport</keyword>
<sequence length="187" mass="21126">MLDRLPLWVRDWLGVIMPSAQIVLIVLVAWLLRALLGRLLERIGTRYDLPKELVVGVRRVFGFVIYTAALLAVLDRLGVSGTVLWTAFTGFAAVGAVAFFAAWSVLSNIFCTVLIFTTRPFRLNDQIELLENGEKPGLKGRVIDVNLIYTTLLESHENRPDTVLQIPNNLFFQRTVRRWHGRGLPQA</sequence>
<evidence type="ECO:0000256" key="3">
    <source>
        <dbReference type="ARBA" id="ARBA00022692"/>
    </source>
</evidence>
<comment type="function">
    <text evidence="6">Mechanosensitive channel that participates in the regulation of osmotic pressure changes within the cell, opening in response to stretch forces in the membrane lipid bilayer, without the need for other proteins. Contributes to normal resistance to hypoosmotic shock. Forms an ion channel of 1.0 nanosiemens conductance with a slight preference for anions.</text>
</comment>
<dbReference type="InterPro" id="IPR011014">
    <property type="entry name" value="MscS_channel_TM-2"/>
</dbReference>
<evidence type="ECO:0000256" key="1">
    <source>
        <dbReference type="ARBA" id="ARBA00004141"/>
    </source>
</evidence>
<dbReference type="RefSeq" id="WP_067645469.1">
    <property type="nucleotide sequence ID" value="NZ_CP015249.1"/>
</dbReference>
<proteinExistence type="inferred from homology"/>
<keyword evidence="5 6" id="KW-0472">Membrane</keyword>
<comment type="caution">
    <text evidence="6">Lacks conserved residue(s) required for the propagation of feature annotation.</text>
</comment>
<comment type="subcellular location">
    <subcellularLocation>
        <location evidence="6">Cell inner membrane</location>
        <topology evidence="6">Multi-pass membrane protein</topology>
    </subcellularLocation>
    <subcellularLocation>
        <location evidence="1">Membrane</location>
        <topology evidence="1">Multi-pass membrane protein</topology>
    </subcellularLocation>
</comment>
<dbReference type="Gene3D" id="2.30.30.60">
    <property type="match status" value="1"/>
</dbReference>
<keyword evidence="4 6" id="KW-1133">Transmembrane helix</keyword>
<feature type="transmembrane region" description="Helical" evidence="6">
    <location>
        <begin position="86"/>
        <end position="116"/>
    </location>
</feature>
<feature type="transmembrane region" description="Helical" evidence="6">
    <location>
        <begin position="12"/>
        <end position="32"/>
    </location>
</feature>
<dbReference type="GO" id="GO:0005886">
    <property type="term" value="C:plasma membrane"/>
    <property type="evidence" value="ECO:0007669"/>
    <property type="project" value="UniProtKB-SubCell"/>
</dbReference>
<dbReference type="STRING" id="1300342.I596_1306"/>
<reference evidence="8 9" key="1">
    <citation type="submission" date="2016-04" db="EMBL/GenBank/DDBJ databases">
        <title>Complete genome sequence of Dokdonella koreensis DS-123T.</title>
        <authorList>
            <person name="Kim J.F."/>
            <person name="Lee H."/>
            <person name="Kwak M.-J."/>
        </authorList>
    </citation>
    <scope>NUCLEOTIDE SEQUENCE [LARGE SCALE GENOMIC DNA]</scope>
    <source>
        <strain evidence="8 9">DS-123</strain>
    </source>
</reference>
<feature type="transmembrane region" description="Helical" evidence="6">
    <location>
        <begin position="53"/>
        <end position="74"/>
    </location>
</feature>
<evidence type="ECO:0000256" key="6">
    <source>
        <dbReference type="RuleBase" id="RU369025"/>
    </source>
</evidence>
<keyword evidence="6" id="KW-0406">Ion transport</keyword>
<evidence type="ECO:0000256" key="5">
    <source>
        <dbReference type="ARBA" id="ARBA00023136"/>
    </source>
</evidence>